<protein>
    <recommendedName>
        <fullName evidence="2">DUF3168 domain-containing protein</fullName>
    </recommendedName>
</protein>
<evidence type="ECO:0008006" key="2">
    <source>
        <dbReference type="Google" id="ProtNLM"/>
    </source>
</evidence>
<name>A0AAU7LYG3_9BURK</name>
<proteinExistence type="predicted"/>
<sequence length="137" mass="14666">MLALEPLLKTRLQALSALIGWAVRCGTELSDRRIVPAADVRCTGAQVPDNKAGAVMVAPEWTVTLVVRRSDEAAGQLDAAFAAVLTSLHNWAPGQQGGRGWEAVRLVRIVEPQFLDEGLAGSELVFNTAARYISANN</sequence>
<dbReference type="EMBL" id="CP157675">
    <property type="protein sequence ID" value="XBP71948.1"/>
    <property type="molecule type" value="Genomic_DNA"/>
</dbReference>
<evidence type="ECO:0000313" key="1">
    <source>
        <dbReference type="EMBL" id="XBP71948.1"/>
    </source>
</evidence>
<organism evidence="1">
    <name type="scientific">Polaromonas hydrogenivorans</name>
    <dbReference type="NCBI Taxonomy" id="335476"/>
    <lineage>
        <taxon>Bacteria</taxon>
        <taxon>Pseudomonadati</taxon>
        <taxon>Pseudomonadota</taxon>
        <taxon>Betaproteobacteria</taxon>
        <taxon>Burkholderiales</taxon>
        <taxon>Comamonadaceae</taxon>
        <taxon>Polaromonas</taxon>
    </lineage>
</organism>
<dbReference type="RefSeq" id="WP_349281284.1">
    <property type="nucleotide sequence ID" value="NZ_CBCSCU010000002.1"/>
</dbReference>
<accession>A0AAU7LYG3</accession>
<reference evidence="1" key="1">
    <citation type="submission" date="2024-05" db="EMBL/GenBank/DDBJ databases">
        <authorList>
            <person name="Bunk B."/>
            <person name="Swiderski J."/>
            <person name="Sproer C."/>
            <person name="Thiel V."/>
        </authorList>
    </citation>
    <scope>NUCLEOTIDE SEQUENCE</scope>
    <source>
        <strain evidence="1">DSM 17735</strain>
    </source>
</reference>
<dbReference type="AlphaFoldDB" id="A0AAU7LYG3"/>
<gene>
    <name evidence="1" type="ORF">ABLV49_09190</name>
</gene>